<evidence type="ECO:0000313" key="2">
    <source>
        <dbReference type="Proteomes" id="UP000509346"/>
    </source>
</evidence>
<dbReference type="Proteomes" id="UP000509346">
    <property type="component" value="Chromosome"/>
</dbReference>
<dbReference type="AlphaFoldDB" id="A0A7D5PCC7"/>
<protein>
    <submittedName>
        <fullName evidence="1">Uncharacterized protein</fullName>
    </submittedName>
</protein>
<accession>A0A7D5PCC7</accession>
<organism evidence="1 2">
    <name type="scientific">Halosimplex pelagicum</name>
    <dbReference type="NCBI Taxonomy" id="869886"/>
    <lineage>
        <taxon>Archaea</taxon>
        <taxon>Methanobacteriati</taxon>
        <taxon>Methanobacteriota</taxon>
        <taxon>Stenosarchaea group</taxon>
        <taxon>Halobacteria</taxon>
        <taxon>Halobacteriales</taxon>
        <taxon>Haloarculaceae</taxon>
        <taxon>Halosimplex</taxon>
    </lineage>
</organism>
<name>A0A7D5PCC7_9EURY</name>
<dbReference type="KEGG" id="hpel:HZS54_12160"/>
<dbReference type="OrthoDB" id="236661at2157"/>
<gene>
    <name evidence="1" type="ORF">HZS54_12160</name>
</gene>
<keyword evidence="2" id="KW-1185">Reference proteome</keyword>
<dbReference type="EMBL" id="CP058909">
    <property type="protein sequence ID" value="QLH84981.1"/>
    <property type="molecule type" value="Genomic_DNA"/>
</dbReference>
<evidence type="ECO:0000313" key="1">
    <source>
        <dbReference type="EMBL" id="QLH84981.1"/>
    </source>
</evidence>
<sequence length="69" mass="8127">MDERARDVDGKETTYAIPLSDLRKNGEWALDETPFRHFVCDSLHTHENAPEWVQEWSGPFELQVKHCEQ</sequence>
<reference evidence="1 2" key="1">
    <citation type="submission" date="2020-07" db="EMBL/GenBank/DDBJ databases">
        <title>Halosimplex litoreum sp. nov. and Halosimplex rubrum sp. nov., isolated from different salt environments.</title>
        <authorList>
            <person name="Cui H."/>
        </authorList>
    </citation>
    <scope>NUCLEOTIDE SEQUENCE [LARGE SCALE GENOMIC DNA]</scope>
    <source>
        <strain evidence="1 2">R2</strain>
    </source>
</reference>
<proteinExistence type="predicted"/>